<evidence type="ECO:0000313" key="3">
    <source>
        <dbReference type="WBParaSite" id="HPLM_0002038101-mRNA-1"/>
    </source>
</evidence>
<dbReference type="EMBL" id="UZAF01022144">
    <property type="protein sequence ID" value="VDO83386.1"/>
    <property type="molecule type" value="Genomic_DNA"/>
</dbReference>
<name>A0A0N4X7N9_HAEPC</name>
<sequence>MDRVQRQNQLTATISDLREVITTWTGKMRIAHMKPVGLILVGISKSDTVNAIHQPPFSLF</sequence>
<proteinExistence type="predicted"/>
<evidence type="ECO:0000313" key="2">
    <source>
        <dbReference type="Proteomes" id="UP000268014"/>
    </source>
</evidence>
<reference evidence="1 2" key="2">
    <citation type="submission" date="2018-11" db="EMBL/GenBank/DDBJ databases">
        <authorList>
            <consortium name="Pathogen Informatics"/>
        </authorList>
    </citation>
    <scope>NUCLEOTIDE SEQUENCE [LARGE SCALE GENOMIC DNA]</scope>
    <source>
        <strain evidence="1 2">MHpl1</strain>
    </source>
</reference>
<gene>
    <name evidence="1" type="ORF">HPLM_LOCUS20373</name>
</gene>
<organism evidence="3">
    <name type="scientific">Haemonchus placei</name>
    <name type="common">Barber's pole worm</name>
    <dbReference type="NCBI Taxonomy" id="6290"/>
    <lineage>
        <taxon>Eukaryota</taxon>
        <taxon>Metazoa</taxon>
        <taxon>Ecdysozoa</taxon>
        <taxon>Nematoda</taxon>
        <taxon>Chromadorea</taxon>
        <taxon>Rhabditida</taxon>
        <taxon>Rhabditina</taxon>
        <taxon>Rhabditomorpha</taxon>
        <taxon>Strongyloidea</taxon>
        <taxon>Trichostrongylidae</taxon>
        <taxon>Haemonchus</taxon>
    </lineage>
</organism>
<evidence type="ECO:0000313" key="1">
    <source>
        <dbReference type="EMBL" id="VDO83386.1"/>
    </source>
</evidence>
<dbReference type="AlphaFoldDB" id="A0A0N4X7N9"/>
<keyword evidence="2" id="KW-1185">Reference proteome</keyword>
<dbReference type="Proteomes" id="UP000268014">
    <property type="component" value="Unassembled WGS sequence"/>
</dbReference>
<accession>A0A0N4X7N9</accession>
<protein>
    <submittedName>
        <fullName evidence="3">Transposase</fullName>
    </submittedName>
</protein>
<dbReference type="WBParaSite" id="HPLM_0002038101-mRNA-1">
    <property type="protein sequence ID" value="HPLM_0002038101-mRNA-1"/>
    <property type="gene ID" value="HPLM_0002038101"/>
</dbReference>
<reference evidence="3" key="1">
    <citation type="submission" date="2017-02" db="UniProtKB">
        <authorList>
            <consortium name="WormBaseParasite"/>
        </authorList>
    </citation>
    <scope>IDENTIFICATION</scope>
</reference>